<feature type="domain" description="Major facilitator superfamily (MFS) profile" evidence="8">
    <location>
        <begin position="1"/>
        <end position="426"/>
    </location>
</feature>
<comment type="subcellular location">
    <subcellularLocation>
        <location evidence="1">Membrane</location>
        <topology evidence="1">Multi-pass membrane protein</topology>
    </subcellularLocation>
</comment>
<feature type="transmembrane region" description="Helical" evidence="7">
    <location>
        <begin position="269"/>
        <end position="289"/>
    </location>
</feature>
<dbReference type="GO" id="GO:0005886">
    <property type="term" value="C:plasma membrane"/>
    <property type="evidence" value="ECO:0007669"/>
    <property type="project" value="TreeGrafter"/>
</dbReference>
<feature type="transmembrane region" description="Helical" evidence="7">
    <location>
        <begin position="96"/>
        <end position="118"/>
    </location>
</feature>
<feature type="compositionally biased region" description="Basic and acidic residues" evidence="6">
    <location>
        <begin position="467"/>
        <end position="490"/>
    </location>
</feature>
<evidence type="ECO:0000313" key="10">
    <source>
        <dbReference type="Proteomes" id="UP001166286"/>
    </source>
</evidence>
<evidence type="ECO:0000256" key="4">
    <source>
        <dbReference type="ARBA" id="ARBA00022989"/>
    </source>
</evidence>
<accession>A0AA39R2Z7</accession>
<dbReference type="PANTHER" id="PTHR23501:SF102">
    <property type="entry name" value="DRUG TRANSPORTER, PUTATIVE (AFU_ORTHOLOGUE AFUA_3G08530)-RELATED"/>
    <property type="match status" value="1"/>
</dbReference>
<keyword evidence="3 7" id="KW-0812">Transmembrane</keyword>
<dbReference type="PROSITE" id="PS50850">
    <property type="entry name" value="MFS"/>
    <property type="match status" value="1"/>
</dbReference>
<keyword evidence="4 7" id="KW-1133">Transmembrane helix</keyword>
<dbReference type="FunFam" id="1.20.1250.20:FF:000196">
    <property type="entry name" value="MFS toxin efflux pump (AflT)"/>
    <property type="match status" value="1"/>
</dbReference>
<name>A0AA39R2Z7_9LECA</name>
<reference evidence="9" key="1">
    <citation type="submission" date="2023-03" db="EMBL/GenBank/DDBJ databases">
        <title>Complete genome of Cladonia borealis.</title>
        <authorList>
            <person name="Park H."/>
        </authorList>
    </citation>
    <scope>NUCLEOTIDE SEQUENCE</scope>
    <source>
        <strain evidence="9">ANT050790</strain>
    </source>
</reference>
<dbReference type="Proteomes" id="UP001166286">
    <property type="component" value="Unassembled WGS sequence"/>
</dbReference>
<dbReference type="InterPro" id="IPR011701">
    <property type="entry name" value="MFS"/>
</dbReference>
<evidence type="ECO:0000256" key="5">
    <source>
        <dbReference type="ARBA" id="ARBA00023136"/>
    </source>
</evidence>
<dbReference type="GO" id="GO:0022857">
    <property type="term" value="F:transmembrane transporter activity"/>
    <property type="evidence" value="ECO:0007669"/>
    <property type="project" value="InterPro"/>
</dbReference>
<dbReference type="InterPro" id="IPR020846">
    <property type="entry name" value="MFS_dom"/>
</dbReference>
<feature type="transmembrane region" description="Helical" evidence="7">
    <location>
        <begin position="296"/>
        <end position="315"/>
    </location>
</feature>
<dbReference type="InterPro" id="IPR036259">
    <property type="entry name" value="MFS_trans_sf"/>
</dbReference>
<evidence type="ECO:0000259" key="8">
    <source>
        <dbReference type="PROSITE" id="PS50850"/>
    </source>
</evidence>
<keyword evidence="5 7" id="KW-0472">Membrane</keyword>
<feature type="transmembrane region" description="Helical" evidence="7">
    <location>
        <begin position="366"/>
        <end position="383"/>
    </location>
</feature>
<keyword evidence="10" id="KW-1185">Reference proteome</keyword>
<feature type="transmembrane region" description="Helical" evidence="7">
    <location>
        <begin position="161"/>
        <end position="181"/>
    </location>
</feature>
<feature type="transmembrane region" description="Helical" evidence="7">
    <location>
        <begin position="130"/>
        <end position="149"/>
    </location>
</feature>
<dbReference type="Gene3D" id="1.20.1720.10">
    <property type="entry name" value="Multidrug resistance protein D"/>
    <property type="match status" value="1"/>
</dbReference>
<comment type="caution">
    <text evidence="9">The sequence shown here is derived from an EMBL/GenBank/DDBJ whole genome shotgun (WGS) entry which is preliminary data.</text>
</comment>
<protein>
    <recommendedName>
        <fullName evidence="8">Major facilitator superfamily (MFS) profile domain-containing protein</fullName>
    </recommendedName>
</protein>
<feature type="transmembrane region" description="Helical" evidence="7">
    <location>
        <begin position="37"/>
        <end position="56"/>
    </location>
</feature>
<evidence type="ECO:0000313" key="9">
    <source>
        <dbReference type="EMBL" id="KAK0513947.1"/>
    </source>
</evidence>
<evidence type="ECO:0000256" key="2">
    <source>
        <dbReference type="ARBA" id="ARBA00007520"/>
    </source>
</evidence>
<evidence type="ECO:0000256" key="7">
    <source>
        <dbReference type="SAM" id="Phobius"/>
    </source>
</evidence>
<feature type="transmembrane region" description="Helical" evidence="7">
    <location>
        <begin position="62"/>
        <end position="84"/>
    </location>
</feature>
<evidence type="ECO:0000256" key="6">
    <source>
        <dbReference type="SAM" id="MobiDB-lite"/>
    </source>
</evidence>
<feature type="transmembrane region" description="Helical" evidence="7">
    <location>
        <begin position="441"/>
        <end position="459"/>
    </location>
</feature>
<proteinExistence type="inferred from homology"/>
<evidence type="ECO:0000256" key="3">
    <source>
        <dbReference type="ARBA" id="ARBA00022692"/>
    </source>
</evidence>
<feature type="region of interest" description="Disordered" evidence="6">
    <location>
        <begin position="467"/>
        <end position="496"/>
    </location>
</feature>
<feature type="transmembrane region" description="Helical" evidence="7">
    <location>
        <begin position="193"/>
        <end position="212"/>
    </location>
</feature>
<dbReference type="PRINTS" id="PR01036">
    <property type="entry name" value="TCRTETB"/>
</dbReference>
<dbReference type="AlphaFoldDB" id="A0AA39R2Z7"/>
<gene>
    <name evidence="9" type="ORF">JMJ35_003669</name>
</gene>
<evidence type="ECO:0000256" key="1">
    <source>
        <dbReference type="ARBA" id="ARBA00004141"/>
    </source>
</evidence>
<organism evidence="9 10">
    <name type="scientific">Cladonia borealis</name>
    <dbReference type="NCBI Taxonomy" id="184061"/>
    <lineage>
        <taxon>Eukaryota</taxon>
        <taxon>Fungi</taxon>
        <taxon>Dikarya</taxon>
        <taxon>Ascomycota</taxon>
        <taxon>Pezizomycotina</taxon>
        <taxon>Lecanoromycetes</taxon>
        <taxon>OSLEUM clade</taxon>
        <taxon>Lecanoromycetidae</taxon>
        <taxon>Lecanorales</taxon>
        <taxon>Lecanorineae</taxon>
        <taxon>Cladoniaceae</taxon>
        <taxon>Cladonia</taxon>
    </lineage>
</organism>
<dbReference type="SUPFAM" id="SSF103473">
    <property type="entry name" value="MFS general substrate transporter"/>
    <property type="match status" value="2"/>
</dbReference>
<dbReference type="EMBL" id="JAFEKC020000006">
    <property type="protein sequence ID" value="KAK0513947.1"/>
    <property type="molecule type" value="Genomic_DNA"/>
</dbReference>
<dbReference type="Gene3D" id="1.20.1250.20">
    <property type="entry name" value="MFS general substrate transporter like domains"/>
    <property type="match status" value="1"/>
</dbReference>
<dbReference type="Pfam" id="PF07690">
    <property type="entry name" value="MFS_1"/>
    <property type="match status" value="1"/>
</dbReference>
<comment type="similarity">
    <text evidence="2">Belongs to the major facilitator superfamily. TCR/Tet family.</text>
</comment>
<feature type="transmembrane region" description="Helical" evidence="7">
    <location>
        <begin position="233"/>
        <end position="257"/>
    </location>
</feature>
<dbReference type="PANTHER" id="PTHR23501">
    <property type="entry name" value="MAJOR FACILITATOR SUPERFAMILY"/>
    <property type="match status" value="1"/>
</dbReference>
<sequence length="496" mass="52799">MHLNQLTPGSVRPTCSPMRPLPLSGPSVAKSSGRKPILLLASVIFLVGNLVCALAHRGAMLIAGRAIQGAGGGGLIILVNITTISDLFSMRGGGKYFGFIGMVWATASATGPVIGGALAEKVSCRWCFYINLPCHGAAFLVLLLFLKVYNPRTGILEGLRAIDWVGSLVVIGALLMLLLGLQFGGITHPWDSATIVCLIIFSVIVFVVFFVIEWKVAKYPLIPLRIFKKRAALAALAVPSTHGFAFVAAAYFLPFYFQVGLGASPINSTVWFLPLALVLALFSIVTGGFIKKTGHYVEFIVGGLVFATLGFGLFIDLPSYKSWARIVIFQIIAAVGSGPNFQAPLIAMQTNVTPADIATGTATFGFTRNFSSAISIVIGGVIIQNRMLSHADELGKAEIPQKTINLLAGGTAGSAYVINQLSDSQRSLIRDAVADSVSGMWIFYACMLFVGLLASLGIGRTQLSKKHDEHKTGLATEEANRLAHEKKVVEQEEAGS</sequence>